<feature type="domain" description="NodB homology" evidence="15">
    <location>
        <begin position="1"/>
        <end position="133"/>
    </location>
</feature>
<evidence type="ECO:0000256" key="7">
    <source>
        <dbReference type="ARBA" id="ARBA00023277"/>
    </source>
</evidence>
<evidence type="ECO:0000256" key="8">
    <source>
        <dbReference type="ARBA" id="ARBA00023285"/>
    </source>
</evidence>
<evidence type="ECO:0000256" key="1">
    <source>
        <dbReference type="ARBA" id="ARBA00001941"/>
    </source>
</evidence>
<evidence type="ECO:0000256" key="4">
    <source>
        <dbReference type="ARBA" id="ARBA00022622"/>
    </source>
</evidence>
<dbReference type="AlphaFoldDB" id="A0A0D7BH37"/>
<keyword evidence="17" id="KW-1185">Reference proteome</keyword>
<keyword evidence="4" id="KW-0325">Glycoprotein</keyword>
<protein>
    <recommendedName>
        <fullName evidence="12">chitin deacetylase</fullName>
        <ecNumber evidence="12">3.5.1.41</ecNumber>
    </recommendedName>
</protein>
<dbReference type="SUPFAM" id="SSF88713">
    <property type="entry name" value="Glycoside hydrolase/deacetylase"/>
    <property type="match status" value="1"/>
</dbReference>
<feature type="region of interest" description="Disordered" evidence="14">
    <location>
        <begin position="161"/>
        <end position="208"/>
    </location>
</feature>
<dbReference type="GO" id="GO:0004099">
    <property type="term" value="F:chitin deacetylase activity"/>
    <property type="evidence" value="ECO:0007669"/>
    <property type="project" value="UniProtKB-EC"/>
</dbReference>
<evidence type="ECO:0000313" key="16">
    <source>
        <dbReference type="EMBL" id="KIY69883.1"/>
    </source>
</evidence>
<dbReference type="GO" id="GO:0071555">
    <property type="term" value="P:cell wall organization"/>
    <property type="evidence" value="ECO:0007669"/>
    <property type="project" value="UniProtKB-KW"/>
</dbReference>
<feature type="compositionally biased region" description="Low complexity" evidence="14">
    <location>
        <begin position="161"/>
        <end position="184"/>
    </location>
</feature>
<sequence length="229" mass="24440">MTVTSLSNQQAFAELYYTIKAIKLVTGVTPACWRPPFGDVDDRIQAIANGLGLETIVWTYDSDDWKVDQGGVTEETIDGNYQSLVDRANNGTLDTVGTIILTHELNNFTMQKAVEWYPRLKEAFTAVVPIAVAFNQTTPYAETDHTFPTFDDYVGNADSSSSASEASTSSSYTATGTGSASQATGRGGNTPSSSSAGQLSAKSNGATKASPTWTSVWLAGAAVMFFAYY</sequence>
<keyword evidence="11" id="KW-0624">Polysaccharide degradation</keyword>
<evidence type="ECO:0000256" key="10">
    <source>
        <dbReference type="ARBA" id="ARBA00023316"/>
    </source>
</evidence>
<comment type="catalytic activity">
    <reaction evidence="13">
        <text>[(1-&gt;4)-N-acetyl-beta-D-glucosaminyl](n) + n H2O = chitosan + n acetate</text>
        <dbReference type="Rhea" id="RHEA:10464"/>
        <dbReference type="Rhea" id="RHEA-COMP:9593"/>
        <dbReference type="Rhea" id="RHEA-COMP:9597"/>
        <dbReference type="ChEBI" id="CHEBI:15377"/>
        <dbReference type="ChEBI" id="CHEBI:17029"/>
        <dbReference type="ChEBI" id="CHEBI:30089"/>
        <dbReference type="ChEBI" id="CHEBI:57704"/>
        <dbReference type="EC" id="3.5.1.41"/>
    </reaction>
    <physiologicalReaction direction="left-to-right" evidence="13">
        <dbReference type="Rhea" id="RHEA:10465"/>
    </physiologicalReaction>
</comment>
<dbReference type="InterPro" id="IPR050248">
    <property type="entry name" value="Polysacc_deacetylase_ArnD"/>
</dbReference>
<evidence type="ECO:0000256" key="12">
    <source>
        <dbReference type="ARBA" id="ARBA00024056"/>
    </source>
</evidence>
<evidence type="ECO:0000256" key="6">
    <source>
        <dbReference type="ARBA" id="ARBA00023136"/>
    </source>
</evidence>
<dbReference type="Pfam" id="PF01522">
    <property type="entry name" value="Polysacc_deac_1"/>
    <property type="match status" value="1"/>
</dbReference>
<comment type="subcellular location">
    <subcellularLocation>
        <location evidence="2">Cell membrane</location>
        <topology evidence="2">Lipid-anchor</topology>
        <topology evidence="2">GPI-anchor</topology>
    </subcellularLocation>
</comment>
<evidence type="ECO:0000256" key="14">
    <source>
        <dbReference type="SAM" id="MobiDB-lite"/>
    </source>
</evidence>
<gene>
    <name evidence="16" type="ORF">CYLTODRAFT_452263</name>
</gene>
<dbReference type="STRING" id="1314674.A0A0D7BH37"/>
<comment type="cofactor">
    <cofactor evidence="1">
        <name>Co(2+)</name>
        <dbReference type="ChEBI" id="CHEBI:48828"/>
    </cofactor>
</comment>
<dbReference type="PROSITE" id="PS51677">
    <property type="entry name" value="NODB"/>
    <property type="match status" value="1"/>
</dbReference>
<keyword evidence="3" id="KW-1003">Cell membrane</keyword>
<dbReference type="GO" id="GO:0009272">
    <property type="term" value="P:fungal-type cell wall biogenesis"/>
    <property type="evidence" value="ECO:0007669"/>
    <property type="project" value="UniProtKB-ARBA"/>
</dbReference>
<keyword evidence="6" id="KW-0472">Membrane</keyword>
<keyword evidence="8" id="KW-0170">Cobalt</keyword>
<dbReference type="OrthoDB" id="407355at2759"/>
<keyword evidence="10" id="KW-0961">Cell wall biogenesis/degradation</keyword>
<dbReference type="GO" id="GO:0006032">
    <property type="term" value="P:chitin catabolic process"/>
    <property type="evidence" value="ECO:0007669"/>
    <property type="project" value="UniProtKB-KW"/>
</dbReference>
<dbReference type="PANTHER" id="PTHR10587">
    <property type="entry name" value="GLYCOSYL TRANSFERASE-RELATED"/>
    <property type="match status" value="1"/>
</dbReference>
<keyword evidence="7" id="KW-0119">Carbohydrate metabolism</keyword>
<proteinExistence type="predicted"/>
<dbReference type="Gene3D" id="3.20.20.370">
    <property type="entry name" value="Glycoside hydrolase/deacetylase"/>
    <property type="match status" value="1"/>
</dbReference>
<dbReference type="GO" id="GO:0098552">
    <property type="term" value="C:side of membrane"/>
    <property type="evidence" value="ECO:0007669"/>
    <property type="project" value="UniProtKB-KW"/>
</dbReference>
<dbReference type="GO" id="GO:0000272">
    <property type="term" value="P:polysaccharide catabolic process"/>
    <property type="evidence" value="ECO:0007669"/>
    <property type="project" value="UniProtKB-KW"/>
</dbReference>
<dbReference type="PANTHER" id="PTHR10587:SF98">
    <property type="entry name" value="CHITIN DEACETYLASE"/>
    <property type="match status" value="1"/>
</dbReference>
<dbReference type="InterPro" id="IPR011330">
    <property type="entry name" value="Glyco_hydro/deAcase_b/a-brl"/>
</dbReference>
<evidence type="ECO:0000256" key="11">
    <source>
        <dbReference type="ARBA" id="ARBA00023326"/>
    </source>
</evidence>
<dbReference type="GO" id="GO:0005886">
    <property type="term" value="C:plasma membrane"/>
    <property type="evidence" value="ECO:0007669"/>
    <property type="project" value="UniProtKB-SubCell"/>
</dbReference>
<evidence type="ECO:0000256" key="13">
    <source>
        <dbReference type="ARBA" id="ARBA00048494"/>
    </source>
</evidence>
<evidence type="ECO:0000256" key="2">
    <source>
        <dbReference type="ARBA" id="ARBA00004609"/>
    </source>
</evidence>
<keyword evidence="5" id="KW-0146">Chitin degradation</keyword>
<evidence type="ECO:0000256" key="5">
    <source>
        <dbReference type="ARBA" id="ARBA00023024"/>
    </source>
</evidence>
<organism evidence="16 17">
    <name type="scientific">Cylindrobasidium torrendii FP15055 ss-10</name>
    <dbReference type="NCBI Taxonomy" id="1314674"/>
    <lineage>
        <taxon>Eukaryota</taxon>
        <taxon>Fungi</taxon>
        <taxon>Dikarya</taxon>
        <taxon>Basidiomycota</taxon>
        <taxon>Agaricomycotina</taxon>
        <taxon>Agaricomycetes</taxon>
        <taxon>Agaricomycetidae</taxon>
        <taxon>Agaricales</taxon>
        <taxon>Marasmiineae</taxon>
        <taxon>Physalacriaceae</taxon>
        <taxon>Cylindrobasidium</taxon>
    </lineage>
</organism>
<keyword evidence="4" id="KW-0336">GPI-anchor</keyword>
<dbReference type="EMBL" id="KN880477">
    <property type="protein sequence ID" value="KIY69883.1"/>
    <property type="molecule type" value="Genomic_DNA"/>
</dbReference>
<evidence type="ECO:0000313" key="17">
    <source>
        <dbReference type="Proteomes" id="UP000054007"/>
    </source>
</evidence>
<evidence type="ECO:0000256" key="9">
    <source>
        <dbReference type="ARBA" id="ARBA00023288"/>
    </source>
</evidence>
<reference evidence="16 17" key="1">
    <citation type="journal article" date="2015" name="Fungal Genet. Biol.">
        <title>Evolution of novel wood decay mechanisms in Agaricales revealed by the genome sequences of Fistulina hepatica and Cylindrobasidium torrendii.</title>
        <authorList>
            <person name="Floudas D."/>
            <person name="Held B.W."/>
            <person name="Riley R."/>
            <person name="Nagy L.G."/>
            <person name="Koehler G."/>
            <person name="Ransdell A.S."/>
            <person name="Younus H."/>
            <person name="Chow J."/>
            <person name="Chiniquy J."/>
            <person name="Lipzen A."/>
            <person name="Tritt A."/>
            <person name="Sun H."/>
            <person name="Haridas S."/>
            <person name="LaButti K."/>
            <person name="Ohm R.A."/>
            <person name="Kues U."/>
            <person name="Blanchette R.A."/>
            <person name="Grigoriev I.V."/>
            <person name="Minto R.E."/>
            <person name="Hibbett D.S."/>
        </authorList>
    </citation>
    <scope>NUCLEOTIDE SEQUENCE [LARGE SCALE GENOMIC DNA]</scope>
    <source>
        <strain evidence="16 17">FP15055 ss-10</strain>
    </source>
</reference>
<evidence type="ECO:0000259" key="15">
    <source>
        <dbReference type="PROSITE" id="PS51677"/>
    </source>
</evidence>
<feature type="compositionally biased region" description="Low complexity" evidence="14">
    <location>
        <begin position="192"/>
        <end position="203"/>
    </location>
</feature>
<keyword evidence="9" id="KW-0449">Lipoprotein</keyword>
<name>A0A0D7BH37_9AGAR</name>
<accession>A0A0D7BH37</accession>
<evidence type="ECO:0000256" key="3">
    <source>
        <dbReference type="ARBA" id="ARBA00022475"/>
    </source>
</evidence>
<dbReference type="Proteomes" id="UP000054007">
    <property type="component" value="Unassembled WGS sequence"/>
</dbReference>
<dbReference type="InterPro" id="IPR002509">
    <property type="entry name" value="NODB_dom"/>
</dbReference>
<dbReference type="EC" id="3.5.1.41" evidence="12"/>